<dbReference type="HAMAP" id="MF_00365">
    <property type="entry name" value="RecF"/>
    <property type="match status" value="1"/>
</dbReference>
<dbReference type="GO" id="GO:0003697">
    <property type="term" value="F:single-stranded DNA binding"/>
    <property type="evidence" value="ECO:0007669"/>
    <property type="project" value="InterPro"/>
</dbReference>
<accession>A0A6J7G269</accession>
<name>A0A6J7G269_9ZZZZ</name>
<evidence type="ECO:0000256" key="3">
    <source>
        <dbReference type="ARBA" id="ARBA00020170"/>
    </source>
</evidence>
<dbReference type="PROSITE" id="PS00617">
    <property type="entry name" value="RECF_1"/>
    <property type="match status" value="1"/>
</dbReference>
<dbReference type="InterPro" id="IPR001238">
    <property type="entry name" value="DNA-binding_RecF"/>
</dbReference>
<dbReference type="InterPro" id="IPR018078">
    <property type="entry name" value="DNA-binding_RecF_CS"/>
</dbReference>
<reference evidence="10" key="1">
    <citation type="submission" date="2020-05" db="EMBL/GenBank/DDBJ databases">
        <authorList>
            <person name="Chiriac C."/>
            <person name="Salcher M."/>
            <person name="Ghai R."/>
            <person name="Kavagutti S V."/>
        </authorList>
    </citation>
    <scope>NUCLEOTIDE SEQUENCE</scope>
</reference>
<dbReference type="GO" id="GO:0005524">
    <property type="term" value="F:ATP binding"/>
    <property type="evidence" value="ECO:0007669"/>
    <property type="project" value="UniProtKB-KW"/>
</dbReference>
<dbReference type="PANTHER" id="PTHR32182">
    <property type="entry name" value="DNA REPLICATION AND REPAIR PROTEIN RECF"/>
    <property type="match status" value="1"/>
</dbReference>
<dbReference type="Pfam" id="PF02463">
    <property type="entry name" value="SMC_N"/>
    <property type="match status" value="1"/>
</dbReference>
<evidence type="ECO:0000256" key="5">
    <source>
        <dbReference type="ARBA" id="ARBA00022705"/>
    </source>
</evidence>
<evidence type="ECO:0000313" key="10">
    <source>
        <dbReference type="EMBL" id="CAB4900664.1"/>
    </source>
</evidence>
<protein>
    <recommendedName>
        <fullName evidence="3">DNA replication and repair protein RecF</fullName>
    </recommendedName>
</protein>
<dbReference type="Gene3D" id="3.40.50.300">
    <property type="entry name" value="P-loop containing nucleotide triphosphate hydrolases"/>
    <property type="match status" value="1"/>
</dbReference>
<keyword evidence="4" id="KW-0963">Cytoplasm</keyword>
<dbReference type="Gene3D" id="1.20.1050.90">
    <property type="entry name" value="RecF/RecN/SMC, N-terminal domain"/>
    <property type="match status" value="1"/>
</dbReference>
<gene>
    <name evidence="10" type="ORF">UFOPK3609_00257</name>
</gene>
<evidence type="ECO:0000259" key="9">
    <source>
        <dbReference type="Pfam" id="PF02463"/>
    </source>
</evidence>
<evidence type="ECO:0000256" key="4">
    <source>
        <dbReference type="ARBA" id="ARBA00022490"/>
    </source>
</evidence>
<proteinExistence type="inferred from homology"/>
<dbReference type="InterPro" id="IPR003395">
    <property type="entry name" value="RecF/RecN/SMC_N"/>
</dbReference>
<dbReference type="InterPro" id="IPR027417">
    <property type="entry name" value="P-loop_NTPase"/>
</dbReference>
<dbReference type="GO" id="GO:0006302">
    <property type="term" value="P:double-strand break repair"/>
    <property type="evidence" value="ECO:0007669"/>
    <property type="project" value="TreeGrafter"/>
</dbReference>
<dbReference type="AlphaFoldDB" id="A0A6J7G269"/>
<dbReference type="SUPFAM" id="SSF52540">
    <property type="entry name" value="P-loop containing nucleoside triphosphate hydrolases"/>
    <property type="match status" value="1"/>
</dbReference>
<evidence type="ECO:0000256" key="7">
    <source>
        <dbReference type="ARBA" id="ARBA00022840"/>
    </source>
</evidence>
<evidence type="ECO:0000256" key="8">
    <source>
        <dbReference type="ARBA" id="ARBA00023125"/>
    </source>
</evidence>
<dbReference type="EMBL" id="CAFBMQ010000018">
    <property type="protein sequence ID" value="CAB4900664.1"/>
    <property type="molecule type" value="Genomic_DNA"/>
</dbReference>
<dbReference type="CDD" id="cd03242">
    <property type="entry name" value="ABC_RecF"/>
    <property type="match status" value="1"/>
</dbReference>
<keyword evidence="7" id="KW-0067">ATP-binding</keyword>
<dbReference type="GO" id="GO:0006260">
    <property type="term" value="P:DNA replication"/>
    <property type="evidence" value="ECO:0007669"/>
    <property type="project" value="UniProtKB-KW"/>
</dbReference>
<comment type="subcellular location">
    <subcellularLocation>
        <location evidence="1">Cytoplasm</location>
    </subcellularLocation>
</comment>
<evidence type="ECO:0000256" key="1">
    <source>
        <dbReference type="ARBA" id="ARBA00004496"/>
    </source>
</evidence>
<comment type="similarity">
    <text evidence="2">Belongs to the RecF family.</text>
</comment>
<keyword evidence="8" id="KW-0238">DNA-binding</keyword>
<organism evidence="10">
    <name type="scientific">freshwater metagenome</name>
    <dbReference type="NCBI Taxonomy" id="449393"/>
    <lineage>
        <taxon>unclassified sequences</taxon>
        <taxon>metagenomes</taxon>
        <taxon>ecological metagenomes</taxon>
    </lineage>
</organism>
<dbReference type="GO" id="GO:0000731">
    <property type="term" value="P:DNA synthesis involved in DNA repair"/>
    <property type="evidence" value="ECO:0007669"/>
    <property type="project" value="TreeGrafter"/>
</dbReference>
<keyword evidence="5" id="KW-0235">DNA replication</keyword>
<dbReference type="PROSITE" id="PS00618">
    <property type="entry name" value="RECF_2"/>
    <property type="match status" value="1"/>
</dbReference>
<dbReference type="InterPro" id="IPR042174">
    <property type="entry name" value="RecF_2"/>
</dbReference>
<dbReference type="GO" id="GO:0005737">
    <property type="term" value="C:cytoplasm"/>
    <property type="evidence" value="ECO:0007669"/>
    <property type="project" value="UniProtKB-SubCell"/>
</dbReference>
<sequence length="400" mass="42512">MRHLQLGSFRSWESVDLPLTPGPTVFVGRNGQGKTNLVEAVGYLATLGSHRVSSDNPLVRHGAEQAVVRAALRKDDRELLVEVEINPGRANRVRVNRSPLPRPRELLGLVKTVLFAPEDLALVRGDPTERRRFLDDLLVSRTPRLAGVRSDYERVLKQRNALLKTAKLARGGAIATLEVWDGHLADLGGQLLAARLQLAADLDPHVGAAYEGVAGEGADRARLGYTSTVPLAGDGTAFLPGLGVPSAADLTAALARRVEERRKEEVDRGVTLVGPHRDDLVLHLGPAPAKGYASHGESWSFALALKLACFALLRADGEEPVLVLDDVFAELDAGRRTALADVARTAEQCLITAAVAEDVPVALRGTRVQVADGTATVLPPDDAPAALDLTGAVEDAGSHG</sequence>
<dbReference type="NCBIfam" id="TIGR00611">
    <property type="entry name" value="recf"/>
    <property type="match status" value="1"/>
</dbReference>
<feature type="domain" description="RecF/RecN/SMC N-terminal" evidence="9">
    <location>
        <begin position="2"/>
        <end position="362"/>
    </location>
</feature>
<dbReference type="PANTHER" id="PTHR32182:SF0">
    <property type="entry name" value="DNA REPLICATION AND REPAIR PROTEIN RECF"/>
    <property type="match status" value="1"/>
</dbReference>
<evidence type="ECO:0000256" key="2">
    <source>
        <dbReference type="ARBA" id="ARBA00008016"/>
    </source>
</evidence>
<keyword evidence="6" id="KW-0547">Nucleotide-binding</keyword>
<evidence type="ECO:0000256" key="6">
    <source>
        <dbReference type="ARBA" id="ARBA00022741"/>
    </source>
</evidence>